<evidence type="ECO:0008006" key="8">
    <source>
        <dbReference type="Google" id="ProtNLM"/>
    </source>
</evidence>
<comment type="caution">
    <text evidence="6">The sequence shown here is derived from an EMBL/GenBank/DDBJ whole genome shotgun (WGS) entry which is preliminary data.</text>
</comment>
<dbReference type="Pfam" id="PF07690">
    <property type="entry name" value="MFS_1"/>
    <property type="match status" value="1"/>
</dbReference>
<evidence type="ECO:0000256" key="4">
    <source>
        <dbReference type="ARBA" id="ARBA00023136"/>
    </source>
</evidence>
<keyword evidence="7" id="KW-1185">Reference proteome</keyword>
<feature type="transmembrane region" description="Helical" evidence="5">
    <location>
        <begin position="58"/>
        <end position="77"/>
    </location>
</feature>
<organism evidence="6 7">
    <name type="scientific">Penicillium subrubescens</name>
    <dbReference type="NCBI Taxonomy" id="1316194"/>
    <lineage>
        <taxon>Eukaryota</taxon>
        <taxon>Fungi</taxon>
        <taxon>Dikarya</taxon>
        <taxon>Ascomycota</taxon>
        <taxon>Pezizomycotina</taxon>
        <taxon>Eurotiomycetes</taxon>
        <taxon>Eurotiomycetidae</taxon>
        <taxon>Eurotiales</taxon>
        <taxon>Aspergillaceae</taxon>
        <taxon>Penicillium</taxon>
    </lineage>
</organism>
<protein>
    <recommendedName>
        <fullName evidence="8">Major facilitator superfamily (MFS) profile domain-containing protein</fullName>
    </recommendedName>
</protein>
<accession>A0A1Q5UC40</accession>
<dbReference type="STRING" id="1316194.A0A1Q5UC40"/>
<keyword evidence="3 5" id="KW-1133">Transmembrane helix</keyword>
<evidence type="ECO:0000256" key="2">
    <source>
        <dbReference type="ARBA" id="ARBA00022692"/>
    </source>
</evidence>
<keyword evidence="2 5" id="KW-0812">Transmembrane</keyword>
<dbReference type="Gene3D" id="1.20.1250.20">
    <property type="entry name" value="MFS general substrate transporter like domains"/>
    <property type="match status" value="1"/>
</dbReference>
<dbReference type="EMBL" id="MNBE01000398">
    <property type="protein sequence ID" value="OKP10045.1"/>
    <property type="molecule type" value="Genomic_DNA"/>
</dbReference>
<dbReference type="InterPro" id="IPR036259">
    <property type="entry name" value="MFS_trans_sf"/>
</dbReference>
<dbReference type="GO" id="GO:0005886">
    <property type="term" value="C:plasma membrane"/>
    <property type="evidence" value="ECO:0007669"/>
    <property type="project" value="TreeGrafter"/>
</dbReference>
<dbReference type="PANTHER" id="PTHR23502">
    <property type="entry name" value="MAJOR FACILITATOR SUPERFAMILY"/>
    <property type="match status" value="1"/>
</dbReference>
<dbReference type="AlphaFoldDB" id="A0A1Q5UC40"/>
<keyword evidence="4 5" id="KW-0472">Membrane</keyword>
<dbReference type="GO" id="GO:0022857">
    <property type="term" value="F:transmembrane transporter activity"/>
    <property type="evidence" value="ECO:0007669"/>
    <property type="project" value="InterPro"/>
</dbReference>
<evidence type="ECO:0000256" key="1">
    <source>
        <dbReference type="ARBA" id="ARBA00004141"/>
    </source>
</evidence>
<dbReference type="InterPro" id="IPR011701">
    <property type="entry name" value="MFS"/>
</dbReference>
<sequence>MASVLDHVRLSPQVITDTVFLHERGFYNTLYFTFYFGSFMVGPSISGVLALHVGWCSFWWLNVVGCALVVIGGIFFFPETKWHRFQPTETQSIAQPADMNLATKTSDEPAAVKGMNDNFRTTTEHIDESSDPFLHMGYPSKSQFKVYVIGKDSANCFLTVNVTQSQALAAPPYNWSSQSVGFTNFALLAGIIIGLATSGPLSDWISMRATKKNRGIREPEMRLPAMITYVLIANLGNFIIAFGYEYVWDWRVTVIVGYTCAGIQVAALPTIASTYTVDSYKSAVGSIFVAITVNKNLWGYGFSLYHPLDRSILRSPCYYDEHVSHGTLVFLRLPVLLCREELF</sequence>
<feature type="transmembrane region" description="Helical" evidence="5">
    <location>
        <begin position="250"/>
        <end position="272"/>
    </location>
</feature>
<evidence type="ECO:0000256" key="5">
    <source>
        <dbReference type="SAM" id="Phobius"/>
    </source>
</evidence>
<feature type="transmembrane region" description="Helical" evidence="5">
    <location>
        <begin position="30"/>
        <end position="51"/>
    </location>
</feature>
<gene>
    <name evidence="6" type="ORF">PENSUB_4510</name>
</gene>
<comment type="subcellular location">
    <subcellularLocation>
        <location evidence="1">Membrane</location>
        <topology evidence="1">Multi-pass membrane protein</topology>
    </subcellularLocation>
</comment>
<evidence type="ECO:0000256" key="3">
    <source>
        <dbReference type="ARBA" id="ARBA00022989"/>
    </source>
</evidence>
<dbReference type="Proteomes" id="UP000186955">
    <property type="component" value="Unassembled WGS sequence"/>
</dbReference>
<name>A0A1Q5UC40_9EURO</name>
<feature type="transmembrane region" description="Helical" evidence="5">
    <location>
        <begin position="223"/>
        <end position="244"/>
    </location>
</feature>
<proteinExistence type="predicted"/>
<dbReference type="SUPFAM" id="SSF103473">
    <property type="entry name" value="MFS general substrate transporter"/>
    <property type="match status" value="1"/>
</dbReference>
<evidence type="ECO:0000313" key="6">
    <source>
        <dbReference type="EMBL" id="OKP10045.1"/>
    </source>
</evidence>
<reference evidence="6 7" key="1">
    <citation type="submission" date="2016-10" db="EMBL/GenBank/DDBJ databases">
        <title>Genome sequence of the ascomycete fungus Penicillium subrubescens.</title>
        <authorList>
            <person name="De Vries R.P."/>
            <person name="Peng M."/>
            <person name="Dilokpimol A."/>
            <person name="Hilden K."/>
            <person name="Makela M.R."/>
            <person name="Grigoriev I."/>
            <person name="Riley R."/>
            <person name="Granchi Z."/>
        </authorList>
    </citation>
    <scope>NUCLEOTIDE SEQUENCE [LARGE SCALE GENOMIC DNA]</scope>
    <source>
        <strain evidence="6 7">CBS 132785</strain>
    </source>
</reference>
<feature type="transmembrane region" description="Helical" evidence="5">
    <location>
        <begin position="182"/>
        <end position="202"/>
    </location>
</feature>
<evidence type="ECO:0000313" key="7">
    <source>
        <dbReference type="Proteomes" id="UP000186955"/>
    </source>
</evidence>
<dbReference type="PANTHER" id="PTHR23502:SF149">
    <property type="entry name" value="TRANSPORTER, PUTATIVE-RELATED"/>
    <property type="match status" value="1"/>
</dbReference>